<dbReference type="AlphaFoldDB" id="A0A0A9G3F9"/>
<protein>
    <submittedName>
        <fullName evidence="1">Uncharacterized protein</fullName>
    </submittedName>
</protein>
<reference evidence="1" key="1">
    <citation type="submission" date="2014-09" db="EMBL/GenBank/DDBJ databases">
        <authorList>
            <person name="Magalhaes I.L.F."/>
            <person name="Oliveira U."/>
            <person name="Santos F.R."/>
            <person name="Vidigal T.H.D.A."/>
            <person name="Brescovit A.D."/>
            <person name="Santos A.J."/>
        </authorList>
    </citation>
    <scope>NUCLEOTIDE SEQUENCE</scope>
    <source>
        <tissue evidence="1">Shoot tissue taken approximately 20 cm above the soil surface</tissue>
    </source>
</reference>
<evidence type="ECO:0000313" key="1">
    <source>
        <dbReference type="EMBL" id="JAE15163.1"/>
    </source>
</evidence>
<sequence>MLMVTSFLFSLLSRFVAYTKNRLSNPQPS</sequence>
<organism evidence="1">
    <name type="scientific">Arundo donax</name>
    <name type="common">Giant reed</name>
    <name type="synonym">Donax arundinaceus</name>
    <dbReference type="NCBI Taxonomy" id="35708"/>
    <lineage>
        <taxon>Eukaryota</taxon>
        <taxon>Viridiplantae</taxon>
        <taxon>Streptophyta</taxon>
        <taxon>Embryophyta</taxon>
        <taxon>Tracheophyta</taxon>
        <taxon>Spermatophyta</taxon>
        <taxon>Magnoliopsida</taxon>
        <taxon>Liliopsida</taxon>
        <taxon>Poales</taxon>
        <taxon>Poaceae</taxon>
        <taxon>PACMAD clade</taxon>
        <taxon>Arundinoideae</taxon>
        <taxon>Arundineae</taxon>
        <taxon>Arundo</taxon>
    </lineage>
</organism>
<accession>A0A0A9G3F9</accession>
<reference evidence="1" key="2">
    <citation type="journal article" date="2015" name="Data Brief">
        <title>Shoot transcriptome of the giant reed, Arundo donax.</title>
        <authorList>
            <person name="Barrero R.A."/>
            <person name="Guerrero F.D."/>
            <person name="Moolhuijzen P."/>
            <person name="Goolsby J.A."/>
            <person name="Tidwell J."/>
            <person name="Bellgard S.E."/>
            <person name="Bellgard M.I."/>
        </authorList>
    </citation>
    <scope>NUCLEOTIDE SEQUENCE</scope>
    <source>
        <tissue evidence="1">Shoot tissue taken approximately 20 cm above the soil surface</tissue>
    </source>
</reference>
<dbReference type="EMBL" id="GBRH01182733">
    <property type="protein sequence ID" value="JAE15163.1"/>
    <property type="molecule type" value="Transcribed_RNA"/>
</dbReference>
<name>A0A0A9G3F9_ARUDO</name>
<proteinExistence type="predicted"/>